<dbReference type="EMBL" id="BAAATM010000015">
    <property type="protein sequence ID" value="GAA2542075.1"/>
    <property type="molecule type" value="Genomic_DNA"/>
</dbReference>
<comment type="caution">
    <text evidence="1">The sequence shown here is derived from an EMBL/GenBank/DDBJ whole genome shotgun (WGS) entry which is preliminary data.</text>
</comment>
<sequence length="85" mass="9702">MQALYVLCHGVNQARRQKLTIGEVDLSTASQRTQVDVILESGPAEAKVAVYVRSVETYSSREFRFCEDGFTDSRPREFDYLCEFS</sequence>
<gene>
    <name evidence="1" type="ORF">GCM10010423_45970</name>
</gene>
<accession>A0ABN3NWZ6</accession>
<organism evidence="1 2">
    <name type="scientific">Streptomyces levis</name>
    <dbReference type="NCBI Taxonomy" id="285566"/>
    <lineage>
        <taxon>Bacteria</taxon>
        <taxon>Bacillati</taxon>
        <taxon>Actinomycetota</taxon>
        <taxon>Actinomycetes</taxon>
        <taxon>Kitasatosporales</taxon>
        <taxon>Streptomycetaceae</taxon>
        <taxon>Streptomyces</taxon>
    </lineage>
</organism>
<dbReference type="Proteomes" id="UP001501095">
    <property type="component" value="Unassembled WGS sequence"/>
</dbReference>
<protein>
    <submittedName>
        <fullName evidence="1">Uncharacterized protein</fullName>
    </submittedName>
</protein>
<evidence type="ECO:0000313" key="2">
    <source>
        <dbReference type="Proteomes" id="UP001501095"/>
    </source>
</evidence>
<keyword evidence="2" id="KW-1185">Reference proteome</keyword>
<reference evidence="1 2" key="1">
    <citation type="journal article" date="2019" name="Int. J. Syst. Evol. Microbiol.">
        <title>The Global Catalogue of Microorganisms (GCM) 10K type strain sequencing project: providing services to taxonomists for standard genome sequencing and annotation.</title>
        <authorList>
            <consortium name="The Broad Institute Genomics Platform"/>
            <consortium name="The Broad Institute Genome Sequencing Center for Infectious Disease"/>
            <person name="Wu L."/>
            <person name="Ma J."/>
        </authorList>
    </citation>
    <scope>NUCLEOTIDE SEQUENCE [LARGE SCALE GENOMIC DNA]</scope>
    <source>
        <strain evidence="1 2">JCM 6924</strain>
    </source>
</reference>
<proteinExistence type="predicted"/>
<name>A0ABN3NWZ6_9ACTN</name>
<evidence type="ECO:0000313" key="1">
    <source>
        <dbReference type="EMBL" id="GAA2542075.1"/>
    </source>
</evidence>